<dbReference type="Proteomes" id="UP000249082">
    <property type="component" value="Unassembled WGS sequence"/>
</dbReference>
<gene>
    <name evidence="1" type="ORF">DI555_06540</name>
</gene>
<dbReference type="EMBL" id="QFPX01000004">
    <property type="protein sequence ID" value="PZQ56267.1"/>
    <property type="molecule type" value="Genomic_DNA"/>
</dbReference>
<dbReference type="Pfam" id="PF11367">
    <property type="entry name" value="Tail_completion_gp17"/>
    <property type="match status" value="1"/>
</dbReference>
<dbReference type="AlphaFoldDB" id="A0A2W5QF64"/>
<accession>A0A2W5QF64</accession>
<dbReference type="InterPro" id="IPR021508">
    <property type="entry name" value="Gp17-like"/>
</dbReference>
<evidence type="ECO:0008006" key="3">
    <source>
        <dbReference type="Google" id="ProtNLM"/>
    </source>
</evidence>
<evidence type="ECO:0000313" key="1">
    <source>
        <dbReference type="EMBL" id="PZQ56267.1"/>
    </source>
</evidence>
<comment type="caution">
    <text evidence="1">The sequence shown here is derived from an EMBL/GenBank/DDBJ whole genome shotgun (WGS) entry which is preliminary data.</text>
</comment>
<evidence type="ECO:0000313" key="2">
    <source>
        <dbReference type="Proteomes" id="UP000249082"/>
    </source>
</evidence>
<reference evidence="1 2" key="1">
    <citation type="submission" date="2017-08" db="EMBL/GenBank/DDBJ databases">
        <title>Infants hospitalized years apart are colonized by the same room-sourced microbial strains.</title>
        <authorList>
            <person name="Brooks B."/>
            <person name="Olm M.R."/>
            <person name="Firek B.A."/>
            <person name="Baker R."/>
            <person name="Thomas B.C."/>
            <person name="Morowitz M.J."/>
            <person name="Banfield J.F."/>
        </authorList>
    </citation>
    <scope>NUCLEOTIDE SEQUENCE [LARGE SCALE GENOMIC DNA]</scope>
    <source>
        <strain evidence="1">S2_005_002_R2_33</strain>
    </source>
</reference>
<organism evidence="1 2">
    <name type="scientific">Novosphingobium pentaromativorans</name>
    <dbReference type="NCBI Taxonomy" id="205844"/>
    <lineage>
        <taxon>Bacteria</taxon>
        <taxon>Pseudomonadati</taxon>
        <taxon>Pseudomonadota</taxon>
        <taxon>Alphaproteobacteria</taxon>
        <taxon>Sphingomonadales</taxon>
        <taxon>Sphingomonadaceae</taxon>
        <taxon>Novosphingobium</taxon>
    </lineage>
</organism>
<protein>
    <recommendedName>
        <fullName evidence="3">DUF3168 domain-containing protein</fullName>
    </recommendedName>
</protein>
<proteinExistence type="predicted"/>
<name>A0A2W5QF64_9SPHN</name>
<sequence>MSFEADLRTRLIDDALVGPVVGKSVYWRIRPQSQPLPAIVLTIISDPRPQHLEGFHSLRDTRIQLDCYGRTYDETRALRDDVITAIAPYVRVGDTRFDHAEIENVLDRGDDTAAGFQHCHAIDATIWHGKE</sequence>